<name>A0AA40ADR2_9PEZI</name>
<dbReference type="Proteomes" id="UP001172101">
    <property type="component" value="Unassembled WGS sequence"/>
</dbReference>
<sequence length="177" mass="19375">MLHPWALVAALPPRLKAAEPHPSCPRSGWGRTAGRFKRRWARLDTNDADGPRLPWWADSELSVSAGLLRVFHAGFPFRSQGFAARACRFLVLGPQRKYVMCGMDGSMAALPCDGGVYDMYCLYVRAIRICQGRPIQMHGAAASCKLPDGTHQGSASLLAVPAPYVLCVHTYIYTASL</sequence>
<dbReference type="RefSeq" id="XP_060295293.1">
    <property type="nucleotide sequence ID" value="XM_060434704.1"/>
</dbReference>
<organism evidence="1 2">
    <name type="scientific">Lasiosphaeria miniovina</name>
    <dbReference type="NCBI Taxonomy" id="1954250"/>
    <lineage>
        <taxon>Eukaryota</taxon>
        <taxon>Fungi</taxon>
        <taxon>Dikarya</taxon>
        <taxon>Ascomycota</taxon>
        <taxon>Pezizomycotina</taxon>
        <taxon>Sordariomycetes</taxon>
        <taxon>Sordariomycetidae</taxon>
        <taxon>Sordariales</taxon>
        <taxon>Lasiosphaeriaceae</taxon>
        <taxon>Lasiosphaeria</taxon>
    </lineage>
</organism>
<reference evidence="1" key="1">
    <citation type="submission" date="2023-06" db="EMBL/GenBank/DDBJ databases">
        <title>Genome-scale phylogeny and comparative genomics of the fungal order Sordariales.</title>
        <authorList>
            <consortium name="Lawrence Berkeley National Laboratory"/>
            <person name="Hensen N."/>
            <person name="Bonometti L."/>
            <person name="Westerberg I."/>
            <person name="Brannstrom I.O."/>
            <person name="Guillou S."/>
            <person name="Cros-Aarteil S."/>
            <person name="Calhoun S."/>
            <person name="Haridas S."/>
            <person name="Kuo A."/>
            <person name="Mondo S."/>
            <person name="Pangilinan J."/>
            <person name="Riley R."/>
            <person name="LaButti K."/>
            <person name="Andreopoulos B."/>
            <person name="Lipzen A."/>
            <person name="Chen C."/>
            <person name="Yanf M."/>
            <person name="Daum C."/>
            <person name="Ng V."/>
            <person name="Clum A."/>
            <person name="Steindorff A."/>
            <person name="Ohm R."/>
            <person name="Martin F."/>
            <person name="Silar P."/>
            <person name="Natvig D."/>
            <person name="Lalanne C."/>
            <person name="Gautier V."/>
            <person name="Ament-velasquez S.L."/>
            <person name="Kruys A."/>
            <person name="Hutchinson M.I."/>
            <person name="Powell A.J."/>
            <person name="Barry K."/>
            <person name="Miller A.N."/>
            <person name="Grigoriev I.V."/>
            <person name="Debuchy R."/>
            <person name="Gladieux P."/>
            <person name="Thoren M.H."/>
            <person name="Johannesson H."/>
        </authorList>
    </citation>
    <scope>NUCLEOTIDE SEQUENCE</scope>
    <source>
        <strain evidence="1">SMH2392-1A</strain>
    </source>
</reference>
<keyword evidence="2" id="KW-1185">Reference proteome</keyword>
<dbReference type="EMBL" id="JAUIRO010000005">
    <property type="protein sequence ID" value="KAK0713971.1"/>
    <property type="molecule type" value="Genomic_DNA"/>
</dbReference>
<protein>
    <submittedName>
        <fullName evidence="1">Uncharacterized protein</fullName>
    </submittedName>
</protein>
<gene>
    <name evidence="1" type="ORF">B0T26DRAFT_381644</name>
</gene>
<evidence type="ECO:0000313" key="2">
    <source>
        <dbReference type="Proteomes" id="UP001172101"/>
    </source>
</evidence>
<evidence type="ECO:0000313" key="1">
    <source>
        <dbReference type="EMBL" id="KAK0713971.1"/>
    </source>
</evidence>
<accession>A0AA40ADR2</accession>
<comment type="caution">
    <text evidence="1">The sequence shown here is derived from an EMBL/GenBank/DDBJ whole genome shotgun (WGS) entry which is preliminary data.</text>
</comment>
<proteinExistence type="predicted"/>
<dbReference type="AlphaFoldDB" id="A0AA40ADR2"/>
<dbReference type="GeneID" id="85317974"/>